<feature type="transmembrane region" description="Helical" evidence="5">
    <location>
        <begin position="110"/>
        <end position="133"/>
    </location>
</feature>
<feature type="transmembrane region" description="Helical" evidence="5">
    <location>
        <begin position="21"/>
        <end position="39"/>
    </location>
</feature>
<evidence type="ECO:0000256" key="4">
    <source>
        <dbReference type="ARBA" id="ARBA00023136"/>
    </source>
</evidence>
<name>R4WEG5_RIPPE</name>
<evidence type="ECO:0000313" key="7">
    <source>
        <dbReference type="EMBL" id="BAN21564.1"/>
    </source>
</evidence>
<sequence>MENERLHNTEARQYSYSRGRLYVSALIAASLFIVVGLFMGWPSPALVLLQPRNFTSAQYALLASIPALAPGPLITMFGIDLIGRKFTLFLIWLIILISYIIMIISEDVYALLAARFIGGWSMGASFPAVGIYISEISDVHSRSSLNSISMILFRIRKRNCL</sequence>
<dbReference type="Gene3D" id="1.20.1250.20">
    <property type="entry name" value="MFS general substrate transporter like domains"/>
    <property type="match status" value="1"/>
</dbReference>
<reference evidence="7" key="1">
    <citation type="journal article" date="2013" name="PLoS ONE">
        <title>Gene expression in gut symbiotic organ of stinkbug affected by extracellular bacterial symbiont.</title>
        <authorList>
            <person name="Futahashi R."/>
            <person name="Tanaka K."/>
            <person name="Tanahashi M."/>
            <person name="Nikoh N."/>
            <person name="Kikuchi Y."/>
            <person name="Lee B.L."/>
            <person name="Fukatsu T."/>
        </authorList>
    </citation>
    <scope>NUCLEOTIDE SEQUENCE</scope>
    <source>
        <tissue evidence="7">Midgut</tissue>
    </source>
</reference>
<feature type="domain" description="Major facilitator superfamily (MFS) profile" evidence="6">
    <location>
        <begin position="1"/>
        <end position="161"/>
    </location>
</feature>
<dbReference type="PROSITE" id="PS50850">
    <property type="entry name" value="MFS"/>
    <property type="match status" value="1"/>
</dbReference>
<evidence type="ECO:0000256" key="5">
    <source>
        <dbReference type="SAM" id="Phobius"/>
    </source>
</evidence>
<dbReference type="AlphaFoldDB" id="R4WEG5"/>
<evidence type="ECO:0000256" key="1">
    <source>
        <dbReference type="ARBA" id="ARBA00004141"/>
    </source>
</evidence>
<dbReference type="InterPro" id="IPR036259">
    <property type="entry name" value="MFS_trans_sf"/>
</dbReference>
<dbReference type="GO" id="GO:0022857">
    <property type="term" value="F:transmembrane transporter activity"/>
    <property type="evidence" value="ECO:0007669"/>
    <property type="project" value="InterPro"/>
</dbReference>
<dbReference type="PANTHER" id="PTHR48021:SF1">
    <property type="entry name" value="GH07001P-RELATED"/>
    <property type="match status" value="1"/>
</dbReference>
<protein>
    <submittedName>
        <fullName evidence="7">Unkown protein</fullName>
    </submittedName>
</protein>
<dbReference type="GO" id="GO:0016020">
    <property type="term" value="C:membrane"/>
    <property type="evidence" value="ECO:0007669"/>
    <property type="project" value="UniProtKB-SubCell"/>
</dbReference>
<dbReference type="PANTHER" id="PTHR48021">
    <property type="match status" value="1"/>
</dbReference>
<feature type="transmembrane region" description="Helical" evidence="5">
    <location>
        <begin position="59"/>
        <end position="79"/>
    </location>
</feature>
<dbReference type="InterPro" id="IPR050549">
    <property type="entry name" value="MFS_Trehalose_Transporter"/>
</dbReference>
<keyword evidence="2 5" id="KW-0812">Transmembrane</keyword>
<keyword evidence="4 5" id="KW-0472">Membrane</keyword>
<dbReference type="SUPFAM" id="SSF103473">
    <property type="entry name" value="MFS general substrate transporter"/>
    <property type="match status" value="1"/>
</dbReference>
<dbReference type="EMBL" id="AK418369">
    <property type="protein sequence ID" value="BAN21564.1"/>
    <property type="molecule type" value="mRNA"/>
</dbReference>
<feature type="non-terminal residue" evidence="7">
    <location>
        <position position="161"/>
    </location>
</feature>
<accession>R4WEG5</accession>
<comment type="subcellular location">
    <subcellularLocation>
        <location evidence="1">Membrane</location>
        <topology evidence="1">Multi-pass membrane protein</topology>
    </subcellularLocation>
</comment>
<evidence type="ECO:0000256" key="3">
    <source>
        <dbReference type="ARBA" id="ARBA00022989"/>
    </source>
</evidence>
<keyword evidence="3 5" id="KW-1133">Transmembrane helix</keyword>
<organism evidence="7">
    <name type="scientific">Riptortus pedestris</name>
    <name type="common">Bean bug</name>
    <dbReference type="NCBI Taxonomy" id="329032"/>
    <lineage>
        <taxon>Eukaryota</taxon>
        <taxon>Metazoa</taxon>
        <taxon>Ecdysozoa</taxon>
        <taxon>Arthropoda</taxon>
        <taxon>Hexapoda</taxon>
        <taxon>Insecta</taxon>
        <taxon>Pterygota</taxon>
        <taxon>Neoptera</taxon>
        <taxon>Paraneoptera</taxon>
        <taxon>Hemiptera</taxon>
        <taxon>Heteroptera</taxon>
        <taxon>Panheteroptera</taxon>
        <taxon>Pentatomomorpha</taxon>
        <taxon>Coreoidea</taxon>
        <taxon>Alydidae</taxon>
        <taxon>Riptortus</taxon>
    </lineage>
</organism>
<dbReference type="InterPro" id="IPR005828">
    <property type="entry name" value="MFS_sugar_transport-like"/>
</dbReference>
<evidence type="ECO:0000256" key="2">
    <source>
        <dbReference type="ARBA" id="ARBA00022692"/>
    </source>
</evidence>
<dbReference type="InterPro" id="IPR020846">
    <property type="entry name" value="MFS_dom"/>
</dbReference>
<evidence type="ECO:0000259" key="6">
    <source>
        <dbReference type="PROSITE" id="PS50850"/>
    </source>
</evidence>
<dbReference type="Pfam" id="PF00083">
    <property type="entry name" value="Sugar_tr"/>
    <property type="match status" value="1"/>
</dbReference>
<feature type="transmembrane region" description="Helical" evidence="5">
    <location>
        <begin position="86"/>
        <end position="104"/>
    </location>
</feature>
<proteinExistence type="evidence at transcript level"/>